<accession>A0ABT9C7P0</accession>
<dbReference type="InterPro" id="IPR022998">
    <property type="entry name" value="ThiamineP_synth_TenI"/>
</dbReference>
<dbReference type="RefSeq" id="WP_305022112.1">
    <property type="nucleotide sequence ID" value="NZ_JAUQTB010000001.1"/>
</dbReference>
<keyword evidence="2" id="KW-0784">Thiamine biosynthesis</keyword>
<evidence type="ECO:0000256" key="2">
    <source>
        <dbReference type="ARBA" id="ARBA00022977"/>
    </source>
</evidence>
<comment type="caution">
    <text evidence="4">The sequence shown here is derived from an EMBL/GenBank/DDBJ whole genome shotgun (WGS) entry which is preliminary data.</text>
</comment>
<evidence type="ECO:0000313" key="5">
    <source>
        <dbReference type="Proteomes" id="UP001240171"/>
    </source>
</evidence>
<proteinExistence type="predicted"/>
<dbReference type="Proteomes" id="UP001240171">
    <property type="component" value="Unassembled WGS sequence"/>
</dbReference>
<dbReference type="Gene3D" id="3.20.20.70">
    <property type="entry name" value="Aldolase class I"/>
    <property type="match status" value="1"/>
</dbReference>
<dbReference type="InterPro" id="IPR013785">
    <property type="entry name" value="Aldolase_TIM"/>
</dbReference>
<dbReference type="SUPFAM" id="SSF51391">
    <property type="entry name" value="Thiamin phosphate synthase"/>
    <property type="match status" value="1"/>
</dbReference>
<gene>
    <name evidence="4" type="ORF">Q5741_00640</name>
</gene>
<dbReference type="PANTHER" id="PTHR20857:SF22">
    <property type="entry name" value="THIAZOLE TAUTOMERASE"/>
    <property type="match status" value="1"/>
</dbReference>
<feature type="domain" description="Thiamine phosphate synthase/TenI" evidence="3">
    <location>
        <begin position="18"/>
        <end position="192"/>
    </location>
</feature>
<dbReference type="InterPro" id="IPR036206">
    <property type="entry name" value="ThiamineP_synth_sf"/>
</dbReference>
<evidence type="ECO:0000313" key="4">
    <source>
        <dbReference type="EMBL" id="MDO7904915.1"/>
    </source>
</evidence>
<evidence type="ECO:0000256" key="1">
    <source>
        <dbReference type="ARBA" id="ARBA00004948"/>
    </source>
</evidence>
<dbReference type="CDD" id="cd00564">
    <property type="entry name" value="TMP_TenI"/>
    <property type="match status" value="1"/>
</dbReference>
<dbReference type="EMBL" id="JAUQTB010000001">
    <property type="protein sequence ID" value="MDO7904915.1"/>
    <property type="molecule type" value="Genomic_DNA"/>
</dbReference>
<name>A0ABT9C7P0_9BACL</name>
<organism evidence="4 5">
    <name type="scientific">Paenibacillus lacisoli</name>
    <dbReference type="NCBI Taxonomy" id="3064525"/>
    <lineage>
        <taxon>Bacteria</taxon>
        <taxon>Bacillati</taxon>
        <taxon>Bacillota</taxon>
        <taxon>Bacilli</taxon>
        <taxon>Bacillales</taxon>
        <taxon>Paenibacillaceae</taxon>
        <taxon>Paenibacillus</taxon>
    </lineage>
</organism>
<dbReference type="Pfam" id="PF02581">
    <property type="entry name" value="TMP-TENI"/>
    <property type="match status" value="1"/>
</dbReference>
<reference evidence="4 5" key="1">
    <citation type="submission" date="2023-07" db="EMBL/GenBank/DDBJ databases">
        <title>Paenibacillus sp. JX-17 nov. isolated from soil.</title>
        <authorList>
            <person name="Wan Y."/>
            <person name="Liu B."/>
        </authorList>
    </citation>
    <scope>NUCLEOTIDE SEQUENCE [LARGE SCALE GENOMIC DNA]</scope>
    <source>
        <strain evidence="4 5">JX-17</strain>
    </source>
</reference>
<keyword evidence="5" id="KW-1185">Reference proteome</keyword>
<dbReference type="PANTHER" id="PTHR20857">
    <property type="entry name" value="THIAMINE-PHOSPHATE PYROPHOSPHORYLASE"/>
    <property type="match status" value="1"/>
</dbReference>
<comment type="pathway">
    <text evidence="1">Cofactor biosynthesis; thiamine diphosphate biosynthesis.</text>
</comment>
<evidence type="ECO:0000259" key="3">
    <source>
        <dbReference type="Pfam" id="PF02581"/>
    </source>
</evidence>
<protein>
    <submittedName>
        <fullName evidence="4">Thiamine phosphate synthase</fullName>
    </submittedName>
</protein>
<sequence>MTELAARDINGNKPELHCITSSLRNRHESVSRIQQIEPYIDWIHLRDKQQPTMELCALIQQLQNEGVNPRRLVINDRVDAALVNRLSAVQLPSLGLPVKEVRQYAPHLRIGASVHSLDEAAAACSAGASYVLYGHIFATFSKAGAEPRGLQALADICSSVSLPVIAIGGITPERVLEVLQAGATGIAVLSGIWDAADPGEAARRYRQSLDEASISLSRTCLTSQLQRR</sequence>